<evidence type="ECO:0000313" key="5">
    <source>
        <dbReference type="EMBL" id="OFI46329.1"/>
    </source>
</evidence>
<comment type="caution">
    <text evidence="5">The sequence shown here is derived from an EMBL/GenBank/DDBJ whole genome shotgun (WGS) entry which is preliminary data.</text>
</comment>
<protein>
    <recommendedName>
        <fullName evidence="4">NlpC/P60 domain-containing protein</fullName>
    </recommendedName>
</protein>
<keyword evidence="6" id="KW-1185">Reference proteome</keyword>
<evidence type="ECO:0000259" key="4">
    <source>
        <dbReference type="PROSITE" id="PS51935"/>
    </source>
</evidence>
<evidence type="ECO:0000256" key="1">
    <source>
        <dbReference type="ARBA" id="ARBA00022670"/>
    </source>
</evidence>
<accession>A0A9Q5JFF8</accession>
<dbReference type="AlphaFoldDB" id="A0A9Q5JFF8"/>
<dbReference type="GO" id="GO:0006508">
    <property type="term" value="P:proteolysis"/>
    <property type="evidence" value="ECO:0007669"/>
    <property type="project" value="UniProtKB-KW"/>
</dbReference>
<dbReference type="InterPro" id="IPR008044">
    <property type="entry name" value="Phage_lysin"/>
</dbReference>
<dbReference type="Proteomes" id="UP000177273">
    <property type="component" value="Unassembled WGS sequence"/>
</dbReference>
<dbReference type="Gene3D" id="3.90.1720.10">
    <property type="entry name" value="endopeptidase domain like (from Nostoc punctiforme)"/>
    <property type="match status" value="1"/>
</dbReference>
<keyword evidence="2" id="KW-0378">Hydrolase</keyword>
<dbReference type="OrthoDB" id="2156809at2"/>
<sequence length="246" mass="27626">MVVDNEKVISWFINNIGKLTYSMYGSRNGDDGTADCSGSMVQAVYEAGGSKPSWLYNTDSLHDYLLANGYNLISENQEWDAKVGDIYIFGMKGISGGSEGHTGIFINDDPNAIEISCDYSTGGVVNTAIQEYGFDGYWANAGYPYFYIYRNLSSNNGINQSTIEGEWIAEKGFFKLNTAIFLSFNYPLSGKKILLNKDDKIKYDQYKIDYNGYVWIRQSRENGKFAYLPTGESLNGKRISIWGCFE</sequence>
<dbReference type="EMBL" id="MKIQ01000028">
    <property type="protein sequence ID" value="OFI46329.1"/>
    <property type="molecule type" value="Genomic_DNA"/>
</dbReference>
<name>A0A9Q5JFF8_9LACT</name>
<dbReference type="PROSITE" id="PS51935">
    <property type="entry name" value="NLPC_P60"/>
    <property type="match status" value="1"/>
</dbReference>
<feature type="domain" description="NlpC/P60" evidence="4">
    <location>
        <begin position="2"/>
        <end position="149"/>
    </location>
</feature>
<evidence type="ECO:0000256" key="3">
    <source>
        <dbReference type="ARBA" id="ARBA00022807"/>
    </source>
</evidence>
<organism evidence="5 6">
    <name type="scientific">Floricoccus penangensis</name>
    <dbReference type="NCBI Taxonomy" id="1859475"/>
    <lineage>
        <taxon>Bacteria</taxon>
        <taxon>Bacillati</taxon>
        <taxon>Bacillota</taxon>
        <taxon>Bacilli</taxon>
        <taxon>Lactobacillales</taxon>
        <taxon>Streptococcaceae</taxon>
        <taxon>Floricoccus</taxon>
    </lineage>
</organism>
<dbReference type="GO" id="GO:0008234">
    <property type="term" value="F:cysteine-type peptidase activity"/>
    <property type="evidence" value="ECO:0007669"/>
    <property type="project" value="UniProtKB-KW"/>
</dbReference>
<reference evidence="6" key="1">
    <citation type="submission" date="2016-09" db="EMBL/GenBank/DDBJ databases">
        <title>Draft genome sequence of a novel species of the family Streptococcaceae isolated from flowers.</title>
        <authorList>
            <person name="Chuah L.-O."/>
            <person name="Yap K.-P."/>
            <person name="Thong K.L."/>
            <person name="Liong M.T."/>
            <person name="Ahmad R."/>
            <person name="Rusul G."/>
        </authorList>
    </citation>
    <scope>NUCLEOTIDE SEQUENCE [LARGE SCALE GENOMIC DNA]</scope>
    <source>
        <strain evidence="6">HibF3</strain>
    </source>
</reference>
<proteinExistence type="predicted"/>
<dbReference type="RefSeq" id="WP_070788266.1">
    <property type="nucleotide sequence ID" value="NZ_MKIQ01000028.1"/>
</dbReference>
<keyword evidence="1" id="KW-0645">Protease</keyword>
<dbReference type="InterPro" id="IPR000064">
    <property type="entry name" value="NLP_P60_dom"/>
</dbReference>
<dbReference type="Pfam" id="PF05382">
    <property type="entry name" value="Amidase_5"/>
    <property type="match status" value="1"/>
</dbReference>
<keyword evidence="3" id="KW-0788">Thiol protease</keyword>
<gene>
    <name evidence="5" type="ORF">BG262_04760</name>
</gene>
<evidence type="ECO:0000313" key="6">
    <source>
        <dbReference type="Proteomes" id="UP000177273"/>
    </source>
</evidence>
<evidence type="ECO:0000256" key="2">
    <source>
        <dbReference type="ARBA" id="ARBA00022801"/>
    </source>
</evidence>
<dbReference type="Gene3D" id="2.30.30.40">
    <property type="entry name" value="SH3 Domains"/>
    <property type="match status" value="1"/>
</dbReference>